<comment type="caution">
    <text evidence="1">The sequence shown here is derived from an EMBL/GenBank/DDBJ whole genome shotgun (WGS) entry which is preliminary data.</text>
</comment>
<dbReference type="EMBL" id="QFYR01000005">
    <property type="protein sequence ID" value="RAK50919.1"/>
    <property type="molecule type" value="Genomic_DNA"/>
</dbReference>
<name>A0A328A8V1_9CAUL</name>
<reference evidence="2" key="1">
    <citation type="submission" date="2018-05" db="EMBL/GenBank/DDBJ databases">
        <authorList>
            <person name="Li X."/>
        </authorList>
    </citation>
    <scope>NUCLEOTIDE SEQUENCE [LARGE SCALE GENOMIC DNA]</scope>
    <source>
        <strain evidence="2">YIM 73061</strain>
    </source>
</reference>
<keyword evidence="2" id="KW-1185">Reference proteome</keyword>
<protein>
    <submittedName>
        <fullName evidence="1">Uncharacterized protein</fullName>
    </submittedName>
</protein>
<dbReference type="Proteomes" id="UP000249725">
    <property type="component" value="Unassembled WGS sequence"/>
</dbReference>
<sequence length="197" mass="21847">MLAEVADLCLTAAREAHARLLETPEPDAFADLASALHKLTRSVRQSVALEAKLVRDAAREARAAEAAARETAEVEREAGVERRKDLLNLAVERAIWRETDGLDAERRLDVLGDAIEQLSLCDDFLSRDAKQQIADLCHELGVWDGEGALPAHLADRADRIAADHERQKQSGLSDEDFVRSFGLWGSNLRRPSWRDSS</sequence>
<organism evidence="1 2">
    <name type="scientific">Phenylobacterium deserti</name>
    <dbReference type="NCBI Taxonomy" id="1914756"/>
    <lineage>
        <taxon>Bacteria</taxon>
        <taxon>Pseudomonadati</taxon>
        <taxon>Pseudomonadota</taxon>
        <taxon>Alphaproteobacteria</taxon>
        <taxon>Caulobacterales</taxon>
        <taxon>Caulobacteraceae</taxon>
        <taxon>Phenylobacterium</taxon>
    </lineage>
</organism>
<accession>A0A328A8V1</accession>
<dbReference type="AlphaFoldDB" id="A0A328A8V1"/>
<evidence type="ECO:0000313" key="2">
    <source>
        <dbReference type="Proteomes" id="UP000249725"/>
    </source>
</evidence>
<evidence type="ECO:0000313" key="1">
    <source>
        <dbReference type="EMBL" id="RAK50919.1"/>
    </source>
</evidence>
<proteinExistence type="predicted"/>
<gene>
    <name evidence="1" type="ORF">DJ018_17280</name>
</gene>